<dbReference type="Proteomes" id="UP000346198">
    <property type="component" value="Unassembled WGS sequence"/>
</dbReference>
<dbReference type="AlphaFoldDB" id="A0A6C2UKW8"/>
<evidence type="ECO:0008006" key="4">
    <source>
        <dbReference type="Google" id="ProtNLM"/>
    </source>
</evidence>
<gene>
    <name evidence="2" type="ORF">SCARR_02937</name>
</gene>
<feature type="chain" id="PRO_5025471580" description="Glycoside hydrolase family 42 N-terminal domain-containing protein" evidence="1">
    <location>
        <begin position="22"/>
        <end position="498"/>
    </location>
</feature>
<evidence type="ECO:0000256" key="1">
    <source>
        <dbReference type="SAM" id="SignalP"/>
    </source>
</evidence>
<dbReference type="Gene3D" id="3.20.20.80">
    <property type="entry name" value="Glycosidases"/>
    <property type="match status" value="1"/>
</dbReference>
<dbReference type="InterPro" id="IPR013783">
    <property type="entry name" value="Ig-like_fold"/>
</dbReference>
<dbReference type="RefSeq" id="WP_136062375.1">
    <property type="nucleotide sequence ID" value="NZ_CAAHFH010000002.1"/>
</dbReference>
<keyword evidence="1" id="KW-0732">Signal</keyword>
<evidence type="ECO:0000313" key="3">
    <source>
        <dbReference type="Proteomes" id="UP000346198"/>
    </source>
</evidence>
<sequence>MKKIFSLLIILVLFHASSGNAQMRGLVDRRGINSASGWADVVDHFVINVYWDDTQPAENTYDYSVIDAALAEAQLHGHSVFLRFFAGIHTPDWIKNDIGWYDYTDDGDTLKVPYWWTDSFGVYYRNMMQRLAARYDHDDRVTTVSISRCMTQYAEPMIRQTNVEEVRNDLIDGGYTEAKDIAAQKEAIDDHAAIWTNTFSSYAFNPYQYVDSNKKLQKDINVTTDIMDYCVATLGDLAAIQNNSLRVDPSWAGNEIYQLMYDHMISLNETLGTVIGFQTATYDRVVDLRATIERAIEYNATWLELPGGYDSYTGSAENPDCELADFDLYDQLIELGGDQDPSITLTSPREGDYLGGIISITADAEDDIGIKRVALFVDNVWIAQDKVAPYQFDYDTTALSDGAHLIKVKAVDLAENFTKTENITVVVRNAPVMVSQSGTNIVLNWQGYSSATYAMQSKSNLVEGSWVNVETNMPGIDGVMVITNEVTESQAFYRIVLE</sequence>
<dbReference type="SUPFAM" id="SSF51445">
    <property type="entry name" value="(Trans)glycosidases"/>
    <property type="match status" value="1"/>
</dbReference>
<feature type="signal peptide" evidence="1">
    <location>
        <begin position="1"/>
        <end position="21"/>
    </location>
</feature>
<evidence type="ECO:0000313" key="2">
    <source>
        <dbReference type="EMBL" id="VGO20870.1"/>
    </source>
</evidence>
<name>A0A6C2UKW8_9BACT</name>
<reference evidence="2 3" key="1">
    <citation type="submission" date="2019-04" db="EMBL/GenBank/DDBJ databases">
        <authorList>
            <person name="Van Vliet M D."/>
        </authorList>
    </citation>
    <scope>NUCLEOTIDE SEQUENCE [LARGE SCALE GENOMIC DNA]</scope>
    <source>
        <strain evidence="2 3">F21</strain>
    </source>
</reference>
<organism evidence="2 3">
    <name type="scientific">Pontiella sulfatireligans</name>
    <dbReference type="NCBI Taxonomy" id="2750658"/>
    <lineage>
        <taxon>Bacteria</taxon>
        <taxon>Pseudomonadati</taxon>
        <taxon>Kiritimatiellota</taxon>
        <taxon>Kiritimatiellia</taxon>
        <taxon>Kiritimatiellales</taxon>
        <taxon>Pontiellaceae</taxon>
        <taxon>Pontiella</taxon>
    </lineage>
</organism>
<accession>A0A6C2UKW8</accession>
<dbReference type="InterPro" id="IPR017853">
    <property type="entry name" value="GH"/>
</dbReference>
<dbReference type="Pfam" id="PF17957">
    <property type="entry name" value="Big_7"/>
    <property type="match status" value="1"/>
</dbReference>
<dbReference type="EMBL" id="CAAHFH010000002">
    <property type="protein sequence ID" value="VGO20870.1"/>
    <property type="molecule type" value="Genomic_DNA"/>
</dbReference>
<keyword evidence="3" id="KW-1185">Reference proteome</keyword>
<dbReference type="Gene3D" id="2.60.40.10">
    <property type="entry name" value="Immunoglobulins"/>
    <property type="match status" value="1"/>
</dbReference>
<proteinExistence type="predicted"/>
<protein>
    <recommendedName>
        <fullName evidence="4">Glycoside hydrolase family 42 N-terminal domain-containing protein</fullName>
    </recommendedName>
</protein>